<dbReference type="PANTHER" id="PTHR38248">
    <property type="entry name" value="FUNK1 6"/>
    <property type="match status" value="1"/>
</dbReference>
<dbReference type="PROSITE" id="PS00109">
    <property type="entry name" value="PROTEIN_KINASE_TYR"/>
    <property type="match status" value="1"/>
</dbReference>
<dbReference type="SUPFAM" id="SSF56112">
    <property type="entry name" value="Protein kinase-like (PK-like)"/>
    <property type="match status" value="1"/>
</dbReference>
<reference evidence="6 7" key="1">
    <citation type="journal article" date="2016" name="Front. Microbiol.">
        <title>Genome and transcriptome sequences reveal the specific parasitism of the nematophagous Purpureocillium lilacinum 36-1.</title>
        <authorList>
            <person name="Xie J."/>
            <person name="Li S."/>
            <person name="Mo C."/>
            <person name="Xiao X."/>
            <person name="Peng D."/>
            <person name="Wang G."/>
            <person name="Xiao Y."/>
        </authorList>
    </citation>
    <scope>NUCLEOTIDE SEQUENCE [LARGE SCALE GENOMIC DNA]</scope>
    <source>
        <strain evidence="6 7">36-1</strain>
    </source>
</reference>
<dbReference type="Proteomes" id="UP000245956">
    <property type="component" value="Unassembled WGS sequence"/>
</dbReference>
<evidence type="ECO:0000313" key="7">
    <source>
        <dbReference type="Proteomes" id="UP000245956"/>
    </source>
</evidence>
<dbReference type="EC" id="2.7.11.1" evidence="1"/>
<evidence type="ECO:0000256" key="4">
    <source>
        <dbReference type="SAM" id="MobiDB-lite"/>
    </source>
</evidence>
<evidence type="ECO:0000256" key="2">
    <source>
        <dbReference type="ARBA" id="ARBA00047899"/>
    </source>
</evidence>
<dbReference type="Pfam" id="PF17667">
    <property type="entry name" value="Pkinase_fungal"/>
    <property type="match status" value="1"/>
</dbReference>
<evidence type="ECO:0000259" key="5">
    <source>
        <dbReference type="Pfam" id="PF17667"/>
    </source>
</evidence>
<comment type="catalytic activity">
    <reaction evidence="2">
        <text>L-threonyl-[protein] + ATP = O-phospho-L-threonyl-[protein] + ADP + H(+)</text>
        <dbReference type="Rhea" id="RHEA:46608"/>
        <dbReference type="Rhea" id="RHEA-COMP:11060"/>
        <dbReference type="Rhea" id="RHEA-COMP:11605"/>
        <dbReference type="ChEBI" id="CHEBI:15378"/>
        <dbReference type="ChEBI" id="CHEBI:30013"/>
        <dbReference type="ChEBI" id="CHEBI:30616"/>
        <dbReference type="ChEBI" id="CHEBI:61977"/>
        <dbReference type="ChEBI" id="CHEBI:456216"/>
        <dbReference type="EC" id="2.7.11.1"/>
    </reaction>
</comment>
<dbReference type="EMBL" id="LCWV01000074">
    <property type="protein sequence ID" value="PWI64282.1"/>
    <property type="molecule type" value="Genomic_DNA"/>
</dbReference>
<accession>A0A2U3DPV5</accession>
<gene>
    <name evidence="6" type="ORF">PCL_11314</name>
</gene>
<feature type="compositionally biased region" description="Polar residues" evidence="4">
    <location>
        <begin position="39"/>
        <end position="56"/>
    </location>
</feature>
<dbReference type="PANTHER" id="PTHR38248:SF2">
    <property type="entry name" value="FUNK1 11"/>
    <property type="match status" value="1"/>
</dbReference>
<dbReference type="AlphaFoldDB" id="A0A2U3DPV5"/>
<comment type="catalytic activity">
    <reaction evidence="3">
        <text>L-seryl-[protein] + ATP = O-phospho-L-seryl-[protein] + ADP + H(+)</text>
        <dbReference type="Rhea" id="RHEA:17989"/>
        <dbReference type="Rhea" id="RHEA-COMP:9863"/>
        <dbReference type="Rhea" id="RHEA-COMP:11604"/>
        <dbReference type="ChEBI" id="CHEBI:15378"/>
        <dbReference type="ChEBI" id="CHEBI:29999"/>
        <dbReference type="ChEBI" id="CHEBI:30616"/>
        <dbReference type="ChEBI" id="CHEBI:83421"/>
        <dbReference type="ChEBI" id="CHEBI:456216"/>
        <dbReference type="EC" id="2.7.11.1"/>
    </reaction>
</comment>
<comment type="caution">
    <text evidence="6">The sequence shown here is derived from an EMBL/GenBank/DDBJ whole genome shotgun (WGS) entry which is preliminary data.</text>
</comment>
<feature type="region of interest" description="Disordered" evidence="4">
    <location>
        <begin position="29"/>
        <end position="56"/>
    </location>
</feature>
<evidence type="ECO:0000256" key="1">
    <source>
        <dbReference type="ARBA" id="ARBA00012513"/>
    </source>
</evidence>
<name>A0A2U3DPV5_PURLI</name>
<dbReference type="InterPro" id="IPR008266">
    <property type="entry name" value="Tyr_kinase_AS"/>
</dbReference>
<dbReference type="Gene3D" id="1.10.510.10">
    <property type="entry name" value="Transferase(Phosphotransferase) domain 1"/>
    <property type="match status" value="1"/>
</dbReference>
<dbReference type="InterPro" id="IPR040976">
    <property type="entry name" value="Pkinase_fungal"/>
</dbReference>
<dbReference type="InterPro" id="IPR011009">
    <property type="entry name" value="Kinase-like_dom_sf"/>
</dbReference>
<proteinExistence type="predicted"/>
<evidence type="ECO:0000313" key="6">
    <source>
        <dbReference type="EMBL" id="PWI64282.1"/>
    </source>
</evidence>
<organism evidence="6 7">
    <name type="scientific">Purpureocillium lilacinum</name>
    <name type="common">Paecilomyces lilacinus</name>
    <dbReference type="NCBI Taxonomy" id="33203"/>
    <lineage>
        <taxon>Eukaryota</taxon>
        <taxon>Fungi</taxon>
        <taxon>Dikarya</taxon>
        <taxon>Ascomycota</taxon>
        <taxon>Pezizomycotina</taxon>
        <taxon>Sordariomycetes</taxon>
        <taxon>Hypocreomycetidae</taxon>
        <taxon>Hypocreales</taxon>
        <taxon>Ophiocordycipitaceae</taxon>
        <taxon>Purpureocillium</taxon>
    </lineage>
</organism>
<dbReference type="GO" id="GO:0004674">
    <property type="term" value="F:protein serine/threonine kinase activity"/>
    <property type="evidence" value="ECO:0007669"/>
    <property type="project" value="UniProtKB-EC"/>
</dbReference>
<feature type="domain" description="Fungal-type protein kinase" evidence="5">
    <location>
        <begin position="55"/>
        <end position="297"/>
    </location>
</feature>
<evidence type="ECO:0000256" key="3">
    <source>
        <dbReference type="ARBA" id="ARBA00048679"/>
    </source>
</evidence>
<protein>
    <recommendedName>
        <fullName evidence="1">non-specific serine/threonine protein kinase</fullName>
        <ecNumber evidence="1">2.7.11.1</ecNumber>
    </recommendedName>
</protein>
<sequence length="389" mass="43741">MLLAASGEDPSQWQASIMRVAVESACRPLAPHQGDQPRSDSFSGGTDRQLVTPTFKDSWQYTDRDEEGELLREATHKGVAHVARYYHHMTVRIRDAEDDIRQNVRRGLDITKATNHRPGVGMQSSSVSAAMAPRQGRSTSAGAKRPSSETGSRLPPSKRCCSTSSLKVGVDTQTNRVHRRVIIRDYGKPIYSASTHSKLLVALEHCIDGHQSLYKAGFLHRDISVNNLMINEEEQNPSLRAFLIDLDLAIRTTRVESSGARGKTGTRALMAIGALLGEEHSFMHDLESFFWVLFWICIHYDGPAKSRVVTRFEKWNYVDTEELAGMKLGVVAKEAIFLKTTSDNVTEYYAPLIPVLNKLRKVVFPGDKPWDREDERLYSQMTNILQRGR</sequence>
<feature type="region of interest" description="Disordered" evidence="4">
    <location>
        <begin position="114"/>
        <end position="167"/>
    </location>
</feature>